<feature type="transmembrane region" description="Helical" evidence="6">
    <location>
        <begin position="342"/>
        <end position="361"/>
    </location>
</feature>
<accession>A0A8J8P348</accession>
<reference evidence="7" key="1">
    <citation type="submission" date="2019-06" db="EMBL/GenBank/DDBJ databases">
        <authorList>
            <person name="Zheng W."/>
        </authorList>
    </citation>
    <scope>NUCLEOTIDE SEQUENCE</scope>
    <source>
        <strain evidence="7">QDHG01</strain>
    </source>
</reference>
<dbReference type="InterPro" id="IPR011701">
    <property type="entry name" value="MFS"/>
</dbReference>
<feature type="transmembrane region" description="Helical" evidence="6">
    <location>
        <begin position="370"/>
        <end position="390"/>
    </location>
</feature>
<dbReference type="AlphaFoldDB" id="A0A8J8P348"/>
<keyword evidence="8" id="KW-1185">Reference proteome</keyword>
<evidence type="ECO:0000256" key="3">
    <source>
        <dbReference type="ARBA" id="ARBA00022989"/>
    </source>
</evidence>
<dbReference type="GO" id="GO:0016020">
    <property type="term" value="C:membrane"/>
    <property type="evidence" value="ECO:0007669"/>
    <property type="project" value="UniProtKB-SubCell"/>
</dbReference>
<name>A0A8J8P348_HALGN</name>
<feature type="transmembrane region" description="Helical" evidence="6">
    <location>
        <begin position="636"/>
        <end position="654"/>
    </location>
</feature>
<evidence type="ECO:0000256" key="1">
    <source>
        <dbReference type="ARBA" id="ARBA00004141"/>
    </source>
</evidence>
<feature type="region of interest" description="Disordered" evidence="5">
    <location>
        <begin position="899"/>
        <end position="975"/>
    </location>
</feature>
<feature type="region of interest" description="Disordered" evidence="5">
    <location>
        <begin position="206"/>
        <end position="235"/>
    </location>
</feature>
<feature type="transmembrane region" description="Helical" evidence="6">
    <location>
        <begin position="666"/>
        <end position="684"/>
    </location>
</feature>
<dbReference type="GO" id="GO:0022857">
    <property type="term" value="F:transmembrane transporter activity"/>
    <property type="evidence" value="ECO:0007669"/>
    <property type="project" value="InterPro"/>
</dbReference>
<keyword evidence="3 6" id="KW-1133">Transmembrane helix</keyword>
<feature type="transmembrane region" description="Helical" evidence="6">
    <location>
        <begin position="459"/>
        <end position="475"/>
    </location>
</feature>
<evidence type="ECO:0000256" key="6">
    <source>
        <dbReference type="SAM" id="Phobius"/>
    </source>
</evidence>
<feature type="compositionally biased region" description="Acidic residues" evidence="5">
    <location>
        <begin position="957"/>
        <end position="975"/>
    </location>
</feature>
<protein>
    <recommendedName>
        <fullName evidence="9">Major facilitator superfamily (MFS) profile domain-containing protein</fullName>
    </recommendedName>
</protein>
<feature type="compositionally biased region" description="Acidic residues" evidence="5">
    <location>
        <begin position="838"/>
        <end position="854"/>
    </location>
</feature>
<feature type="transmembrane region" description="Helical" evidence="6">
    <location>
        <begin position="544"/>
        <end position="567"/>
    </location>
</feature>
<evidence type="ECO:0000313" key="8">
    <source>
        <dbReference type="Proteomes" id="UP000785679"/>
    </source>
</evidence>
<feature type="transmembrane region" description="Helical" evidence="6">
    <location>
        <begin position="396"/>
        <end position="419"/>
    </location>
</feature>
<comment type="caution">
    <text evidence="7">The sequence shown here is derived from an EMBL/GenBank/DDBJ whole genome shotgun (WGS) entry which is preliminary data.</text>
</comment>
<dbReference type="Pfam" id="PF07690">
    <property type="entry name" value="MFS_1"/>
    <property type="match status" value="1"/>
</dbReference>
<dbReference type="Proteomes" id="UP000785679">
    <property type="component" value="Unassembled WGS sequence"/>
</dbReference>
<feature type="transmembrane region" description="Helical" evidence="6">
    <location>
        <begin position="573"/>
        <end position="592"/>
    </location>
</feature>
<evidence type="ECO:0000256" key="4">
    <source>
        <dbReference type="ARBA" id="ARBA00023136"/>
    </source>
</evidence>
<dbReference type="PROSITE" id="PS00216">
    <property type="entry name" value="SUGAR_TRANSPORT_1"/>
    <property type="match status" value="1"/>
</dbReference>
<comment type="subcellular location">
    <subcellularLocation>
        <location evidence="1">Membrane</location>
        <topology evidence="1">Multi-pass membrane protein</topology>
    </subcellularLocation>
</comment>
<feature type="region of interest" description="Disordered" evidence="5">
    <location>
        <begin position="803"/>
        <end position="881"/>
    </location>
</feature>
<dbReference type="InterPro" id="IPR036259">
    <property type="entry name" value="MFS_trans_sf"/>
</dbReference>
<evidence type="ECO:0000256" key="5">
    <source>
        <dbReference type="SAM" id="MobiDB-lite"/>
    </source>
</evidence>
<evidence type="ECO:0008006" key="9">
    <source>
        <dbReference type="Google" id="ProtNLM"/>
    </source>
</evidence>
<gene>
    <name evidence="7" type="ORF">FGO68_gene13718</name>
</gene>
<feature type="transmembrane region" description="Helical" evidence="6">
    <location>
        <begin position="258"/>
        <end position="281"/>
    </location>
</feature>
<dbReference type="InterPro" id="IPR005829">
    <property type="entry name" value="Sugar_transporter_CS"/>
</dbReference>
<dbReference type="Gene3D" id="1.20.1250.20">
    <property type="entry name" value="MFS general substrate transporter like domains"/>
    <property type="match status" value="1"/>
</dbReference>
<feature type="compositionally biased region" description="Acidic residues" evidence="5">
    <location>
        <begin position="803"/>
        <end position="821"/>
    </location>
</feature>
<feature type="transmembrane region" description="Helical" evidence="6">
    <location>
        <begin position="690"/>
        <end position="708"/>
    </location>
</feature>
<dbReference type="PANTHER" id="PTHR24064">
    <property type="entry name" value="SOLUTE CARRIER FAMILY 22 MEMBER"/>
    <property type="match status" value="1"/>
</dbReference>
<feature type="transmembrane region" description="Helical" evidence="6">
    <location>
        <begin position="604"/>
        <end position="624"/>
    </location>
</feature>
<sequence>MNNHNDKHKFNGPPPNILRESALDSLIGSFDARDSYGGLPDLAGDTFDGGPLPALGAAKDEFSGDMYASTGAGMYNSNQKLVNNPQVNMGFLNNANTRAAQYEEFPINPQSAREYIPRTGRELGSTQKPMINIQSADSAIDLDEESQMPGPPLIAPLNDDKIRRPDDNLASFMMDMSSVVNNESIVVMLNNDSMAQRSIYDKELDALGGASGGQGPNSAASGSEHETVIPTSNQDPPVTLEEALTLIQGDPDTYTNRILFIIANLLSTCGFMTFITIPFVFAEPKLECKKEDVNINFRCSAQQACTLYRDSYKIVDIDKTATSFISQFNILCEHQNMDSKQLFALFSGLFIISQLLTGYFSDRYGRKRVIVIKSALCVLFLLPLILLGFIEGQNSNAAFAFYFMALLTATYSFDLMLFGYECLPKANRENYIIVLAATRVLGIALVALCFYFMSKWAYFFIFQAAIMATLVFIFAKKSYESPLYIMASSGDHDMCKFVLNSIAIINEEDIVQEQIAFTTPASTILPSRNLKGIFKASVADKSKFFTLSVVAICWFAYVTAQMTHFVFLDKLQLNIFIDVIILGTTEFLATLLSKVIFKHLTRRVSMMLAFLFILLCYFFMLIFGPKHTQTKYIVTISTRAALQILYILLTVTSIEQFPTEVRATSLNLCMCFGLLGGVSLPFFNEFGTELIVLMVFIFAASTIGSFFMRETKKEEELKNLYSEIYIDQQSAEFDGMRNEDPNQEGQPKNQASVMFDNILNELSGVGKEDNSKMGTLAGNALDFKTKLQTDFNAPLFEQFEPLDEEAENNYDASSDDNDSSDEERKKQSGPRSSGEQESSSELDDSDYDEMEFNEDNSNSRWMAAEPQRSARSYQNQAPRRVAEPRYNLGIGFNQIALQRSSQQNQEDETPTARSTHRQLREQSTIRSTTSNQGLRKSQARSNEYGENMFEEERMDHEEMDMLTEENDIDIDDNER</sequence>
<organism evidence="7 8">
    <name type="scientific">Halteria grandinella</name>
    <dbReference type="NCBI Taxonomy" id="5974"/>
    <lineage>
        <taxon>Eukaryota</taxon>
        <taxon>Sar</taxon>
        <taxon>Alveolata</taxon>
        <taxon>Ciliophora</taxon>
        <taxon>Intramacronucleata</taxon>
        <taxon>Spirotrichea</taxon>
        <taxon>Stichotrichia</taxon>
        <taxon>Sporadotrichida</taxon>
        <taxon>Halteriidae</taxon>
        <taxon>Halteria</taxon>
    </lineage>
</organism>
<dbReference type="SUPFAM" id="SSF103473">
    <property type="entry name" value="MFS general substrate transporter"/>
    <property type="match status" value="1"/>
</dbReference>
<evidence type="ECO:0000256" key="2">
    <source>
        <dbReference type="ARBA" id="ARBA00022692"/>
    </source>
</evidence>
<evidence type="ECO:0000313" key="7">
    <source>
        <dbReference type="EMBL" id="TNV86232.1"/>
    </source>
</evidence>
<feature type="compositionally biased region" description="Polar residues" evidence="5">
    <location>
        <begin position="921"/>
        <end position="941"/>
    </location>
</feature>
<dbReference type="OrthoDB" id="2544694at2759"/>
<keyword evidence="4 6" id="KW-0472">Membrane</keyword>
<proteinExistence type="predicted"/>
<dbReference type="EMBL" id="RRYP01001224">
    <property type="protein sequence ID" value="TNV86232.1"/>
    <property type="molecule type" value="Genomic_DNA"/>
</dbReference>
<feature type="transmembrane region" description="Helical" evidence="6">
    <location>
        <begin position="431"/>
        <end position="453"/>
    </location>
</feature>
<keyword evidence="2 6" id="KW-0812">Transmembrane</keyword>